<accession>A0A1M6CRE5</accession>
<keyword evidence="3" id="KW-1185">Reference proteome</keyword>
<dbReference type="AlphaFoldDB" id="A0A1M6CRE5"/>
<sequence length="167" mass="17997">MTAAGGIYSAWNQYQSGKAQESMAKHNAHILEQDAKLVEQEARENAKRERKNNERELAAVRARLAGQGAALDAGAPLSIMNDVASELELSVLDNYREANRRRNNLLQEASNSRYQGELAKNAGKTALLGTLISTAGSAANQYATGKQIGLFGTSQKPAGKTSKQTTY</sequence>
<evidence type="ECO:0000256" key="1">
    <source>
        <dbReference type="SAM" id="Coils"/>
    </source>
</evidence>
<dbReference type="EMBL" id="FQYR01000002">
    <property type="protein sequence ID" value="SHI63529.1"/>
    <property type="molecule type" value="Genomic_DNA"/>
</dbReference>
<dbReference type="STRING" id="1123071.SAMN02745181_0546"/>
<evidence type="ECO:0000313" key="3">
    <source>
        <dbReference type="Proteomes" id="UP000184510"/>
    </source>
</evidence>
<protein>
    <submittedName>
        <fullName evidence="2">Uncharacterized protein</fullName>
    </submittedName>
</protein>
<dbReference type="Proteomes" id="UP000184510">
    <property type="component" value="Unassembled WGS sequence"/>
</dbReference>
<proteinExistence type="predicted"/>
<reference evidence="2 3" key="1">
    <citation type="submission" date="2016-11" db="EMBL/GenBank/DDBJ databases">
        <authorList>
            <person name="Jaros S."/>
            <person name="Januszkiewicz K."/>
            <person name="Wedrychowicz H."/>
        </authorList>
    </citation>
    <scope>NUCLEOTIDE SEQUENCE [LARGE SCALE GENOMIC DNA]</scope>
    <source>
        <strain evidence="2 3">DSM 18772</strain>
    </source>
</reference>
<organism evidence="2 3">
    <name type="scientific">Rubritalea squalenifaciens DSM 18772</name>
    <dbReference type="NCBI Taxonomy" id="1123071"/>
    <lineage>
        <taxon>Bacteria</taxon>
        <taxon>Pseudomonadati</taxon>
        <taxon>Verrucomicrobiota</taxon>
        <taxon>Verrucomicrobiia</taxon>
        <taxon>Verrucomicrobiales</taxon>
        <taxon>Rubritaleaceae</taxon>
        <taxon>Rubritalea</taxon>
    </lineage>
</organism>
<evidence type="ECO:0000313" key="2">
    <source>
        <dbReference type="EMBL" id="SHI63529.1"/>
    </source>
</evidence>
<keyword evidence="1" id="KW-0175">Coiled coil</keyword>
<dbReference type="InParanoid" id="A0A1M6CRE5"/>
<gene>
    <name evidence="2" type="ORF">SAMN02745181_0546</name>
</gene>
<name>A0A1M6CRE5_9BACT</name>
<feature type="coiled-coil region" evidence="1">
    <location>
        <begin position="36"/>
        <end position="63"/>
    </location>
</feature>